<proteinExistence type="predicted"/>
<keyword evidence="3" id="KW-1185">Reference proteome</keyword>
<dbReference type="Gene3D" id="3.40.50.720">
    <property type="entry name" value="NAD(P)-binding Rossmann-like Domain"/>
    <property type="match status" value="1"/>
</dbReference>
<evidence type="ECO:0000259" key="1">
    <source>
        <dbReference type="Pfam" id="PF01370"/>
    </source>
</evidence>
<dbReference type="InterPro" id="IPR036291">
    <property type="entry name" value="NAD(P)-bd_dom_sf"/>
</dbReference>
<gene>
    <name evidence="2" type="ORF">CL176_04365</name>
</gene>
<dbReference type="InterPro" id="IPR001509">
    <property type="entry name" value="Epimerase_deHydtase"/>
</dbReference>
<dbReference type="SUPFAM" id="SSF51735">
    <property type="entry name" value="NAD(P)-binding Rossmann-fold domains"/>
    <property type="match status" value="1"/>
</dbReference>
<dbReference type="Proteomes" id="UP000263232">
    <property type="component" value="Chromosome"/>
</dbReference>
<dbReference type="InterPro" id="IPR050177">
    <property type="entry name" value="Lipid_A_modif_metabolic_enz"/>
</dbReference>
<dbReference type="Pfam" id="PF01370">
    <property type="entry name" value="Epimerase"/>
    <property type="match status" value="1"/>
</dbReference>
<name>A0A347WJN4_9LACT</name>
<dbReference type="AlphaFoldDB" id="A0A347WJN4"/>
<accession>A0A347WJN4</accession>
<dbReference type="KEGG" id="abae:CL176_04365"/>
<evidence type="ECO:0000313" key="3">
    <source>
        <dbReference type="Proteomes" id="UP000263232"/>
    </source>
</evidence>
<organism evidence="2 3">
    <name type="scientific">Suicoccus acidiformans</name>
    <dbReference type="NCBI Taxonomy" id="2036206"/>
    <lineage>
        <taxon>Bacteria</taxon>
        <taxon>Bacillati</taxon>
        <taxon>Bacillota</taxon>
        <taxon>Bacilli</taxon>
        <taxon>Lactobacillales</taxon>
        <taxon>Aerococcaceae</taxon>
        <taxon>Suicoccus</taxon>
    </lineage>
</organism>
<dbReference type="EMBL" id="CP023434">
    <property type="protein sequence ID" value="AXY25291.1"/>
    <property type="molecule type" value="Genomic_DNA"/>
</dbReference>
<sequence length="295" mass="33901">MKNILITGLNSYIGNKTETWLNQWPNQYQIDKLSFHGDDWRQKDFAQYDVILNVAGIAHNSNDANLEDLYYQVNRDLAVAIAIKAKEDGVPLFIHLSSIIVYGSRVEEITRETPFDPDNFYGDSKVQAEKRLAKLEDDAFTIAIIRPPMIYGKDSKGNYPLLANFARKSPVFPKYDNKRSMLHIDNLTELIRLIIDSNQGGIYYPQMEDYVSSKAIVEGISKHYHKPILMTKVFNPALRRLTGVNIINKVFGNLYYKQSLSQHFGGKYRVRSIEESIRLSEPDQSQMINRNAEKS</sequence>
<feature type="domain" description="NAD-dependent epimerase/dehydratase" evidence="1">
    <location>
        <begin position="4"/>
        <end position="199"/>
    </location>
</feature>
<evidence type="ECO:0000313" key="2">
    <source>
        <dbReference type="EMBL" id="AXY25291.1"/>
    </source>
</evidence>
<dbReference type="RefSeq" id="WP_118990204.1">
    <property type="nucleotide sequence ID" value="NZ_CP023434.1"/>
</dbReference>
<dbReference type="PANTHER" id="PTHR43245">
    <property type="entry name" value="BIFUNCTIONAL POLYMYXIN RESISTANCE PROTEIN ARNA"/>
    <property type="match status" value="1"/>
</dbReference>
<protein>
    <submittedName>
        <fullName evidence="2">NAD-dependent epimerase</fullName>
    </submittedName>
</protein>
<dbReference type="PANTHER" id="PTHR43245:SF58">
    <property type="entry name" value="BLL5923 PROTEIN"/>
    <property type="match status" value="1"/>
</dbReference>
<dbReference type="OrthoDB" id="9808602at2"/>
<reference evidence="2 3" key="1">
    <citation type="submission" date="2017-09" db="EMBL/GenBank/DDBJ databases">
        <title>Complete genome sequence of Oxytococcus suis strain ZY16052.</title>
        <authorList>
            <person name="Li F."/>
        </authorList>
    </citation>
    <scope>NUCLEOTIDE SEQUENCE [LARGE SCALE GENOMIC DNA]</scope>
    <source>
        <strain evidence="2 3">ZY16052</strain>
    </source>
</reference>